<gene>
    <name evidence="1" type="primary">kanJ</name>
    <name evidence="1" type="ORF">SPIL2461_LOCUS13299</name>
</gene>
<evidence type="ECO:0000313" key="2">
    <source>
        <dbReference type="Proteomes" id="UP000649617"/>
    </source>
</evidence>
<protein>
    <submittedName>
        <fullName evidence="1">KanJ protein</fullName>
    </submittedName>
</protein>
<comment type="caution">
    <text evidence="1">The sequence shown here is derived from an EMBL/GenBank/DDBJ whole genome shotgun (WGS) entry which is preliminary data.</text>
</comment>
<accession>A0A812T2Q7</accession>
<dbReference type="Proteomes" id="UP000649617">
    <property type="component" value="Unassembled WGS sequence"/>
</dbReference>
<dbReference type="InterPro" id="IPR008775">
    <property type="entry name" value="Phytyl_CoA_dOase-like"/>
</dbReference>
<keyword evidence="2" id="KW-1185">Reference proteome</keyword>
<dbReference type="EMBL" id="CAJNIZ010028846">
    <property type="protein sequence ID" value="CAE7511167.1"/>
    <property type="molecule type" value="Genomic_DNA"/>
</dbReference>
<name>A0A812T2Q7_SYMPI</name>
<proteinExistence type="predicted"/>
<dbReference type="PANTHER" id="PTHR37563">
    <property type="entry name" value="PHYTANOYL-COA DIOXYGENASE FAMILY PROTEIN (AFU_ORTHOLOGUE AFUA_2G03330)"/>
    <property type="match status" value="1"/>
</dbReference>
<evidence type="ECO:0000313" key="1">
    <source>
        <dbReference type="EMBL" id="CAE7511167.1"/>
    </source>
</evidence>
<dbReference type="InterPro" id="IPR051961">
    <property type="entry name" value="Fungal_Metabolite_Diox"/>
</dbReference>
<organism evidence="1 2">
    <name type="scientific">Symbiodinium pilosum</name>
    <name type="common">Dinoflagellate</name>
    <dbReference type="NCBI Taxonomy" id="2952"/>
    <lineage>
        <taxon>Eukaryota</taxon>
        <taxon>Sar</taxon>
        <taxon>Alveolata</taxon>
        <taxon>Dinophyceae</taxon>
        <taxon>Suessiales</taxon>
        <taxon>Symbiodiniaceae</taxon>
        <taxon>Symbiodinium</taxon>
    </lineage>
</organism>
<sequence length="238" mass="27261">MLADLTASTHDADHAAHLLRHAGLVVFDKQDDALDRDLLCTWLADFRKYFALIQHELGCQGIEAQKPFMFNEVCSRLSERYDVRFVQGKGQYSLETMPWKQLIYDVLGVSSKELWHGVVLSRPGAPAQSWHRDSGHLFDQMLPAHAVTIFVPLVEITPQMGRTSFIPQTHLDKQASDKKPHVTPAIPLGSWLAFDSRIVHRGEANFGKEDRPLLYFVYSKEWFRDVNNFPSDKPLFRT</sequence>
<dbReference type="AlphaFoldDB" id="A0A812T2Q7"/>
<dbReference type="PANTHER" id="PTHR37563:SF2">
    <property type="entry name" value="PHYTANOYL-COA DIOXYGENASE FAMILY PROTEIN (AFU_ORTHOLOGUE AFUA_2G03330)"/>
    <property type="match status" value="1"/>
</dbReference>
<reference evidence="1" key="1">
    <citation type="submission" date="2021-02" db="EMBL/GenBank/DDBJ databases">
        <authorList>
            <person name="Dougan E. K."/>
            <person name="Rhodes N."/>
            <person name="Thang M."/>
            <person name="Chan C."/>
        </authorList>
    </citation>
    <scope>NUCLEOTIDE SEQUENCE</scope>
</reference>
<dbReference type="Pfam" id="PF05721">
    <property type="entry name" value="PhyH"/>
    <property type="match status" value="1"/>
</dbReference>
<dbReference type="Gene3D" id="2.60.120.620">
    <property type="entry name" value="q2cbj1_9rhob like domain"/>
    <property type="match status" value="1"/>
</dbReference>
<dbReference type="OrthoDB" id="347251at2759"/>
<dbReference type="SUPFAM" id="SSF51197">
    <property type="entry name" value="Clavaminate synthase-like"/>
    <property type="match status" value="1"/>
</dbReference>